<feature type="domain" description="RNA polymerase sigma factor 70 region 4 type 2" evidence="1">
    <location>
        <begin position="149"/>
        <end position="197"/>
    </location>
</feature>
<dbReference type="InterPro" id="IPR013324">
    <property type="entry name" value="RNA_pol_sigma_r3/r4-like"/>
</dbReference>
<evidence type="ECO:0000259" key="1">
    <source>
        <dbReference type="Pfam" id="PF08281"/>
    </source>
</evidence>
<gene>
    <name evidence="2" type="ORF">P9989_01255</name>
</gene>
<dbReference type="RefSeq" id="WP_283077033.1">
    <property type="nucleotide sequence ID" value="NZ_CP121671.1"/>
</dbReference>
<dbReference type="InterPro" id="IPR013249">
    <property type="entry name" value="RNA_pol_sigma70_r4_t2"/>
</dbReference>
<name>A0ABY8IXW7_9BACI</name>
<dbReference type="EMBL" id="CP121671">
    <property type="protein sequence ID" value="WFT75063.1"/>
    <property type="molecule type" value="Genomic_DNA"/>
</dbReference>
<organism evidence="2 3">
    <name type="scientific">Halobacillus naozhouensis</name>
    <dbReference type="NCBI Taxonomy" id="554880"/>
    <lineage>
        <taxon>Bacteria</taxon>
        <taxon>Bacillati</taxon>
        <taxon>Bacillota</taxon>
        <taxon>Bacilli</taxon>
        <taxon>Bacillales</taxon>
        <taxon>Bacillaceae</taxon>
        <taxon>Halobacillus</taxon>
    </lineage>
</organism>
<dbReference type="Proteomes" id="UP001221597">
    <property type="component" value="Chromosome"/>
</dbReference>
<dbReference type="Pfam" id="PF08281">
    <property type="entry name" value="Sigma70_r4_2"/>
    <property type="match status" value="1"/>
</dbReference>
<accession>A0ABY8IXW7</accession>
<reference evidence="2 3" key="1">
    <citation type="submission" date="2023-04" db="EMBL/GenBank/DDBJ databases">
        <title>Genome sequence of Halobacillus naozhouensis KACC 21980.</title>
        <authorList>
            <person name="Kim S."/>
            <person name="Heo J."/>
            <person name="Kwon S.-W."/>
        </authorList>
    </citation>
    <scope>NUCLEOTIDE SEQUENCE [LARGE SCALE GENOMIC DNA]</scope>
    <source>
        <strain evidence="2 3">KCTC 13234</strain>
    </source>
</reference>
<dbReference type="InterPro" id="IPR014284">
    <property type="entry name" value="RNA_pol_sigma-70_dom"/>
</dbReference>
<proteinExistence type="predicted"/>
<dbReference type="NCBIfam" id="TIGR02937">
    <property type="entry name" value="sigma70-ECF"/>
    <property type="match status" value="1"/>
</dbReference>
<sequence>MDRSHLSQGFQIKYQDLVPLIQENEDFFSNGLVQSFFQKIEHQYLLERTICHSEKAAEALNTAFKQYYATIRLTSQLSHSIRRHAIRFDQRRNKDNQHHLLILDKPLDYASDTVTHLDLIADNIAVPIDKLVIEQSNQLENQIESPTLYFAIRSLTPRQRYILEAAYLFNLKDTEIAEQEGVSQQFITKTRRKALSKIKLMVQDKTI</sequence>
<evidence type="ECO:0000313" key="3">
    <source>
        <dbReference type="Proteomes" id="UP001221597"/>
    </source>
</evidence>
<dbReference type="Gene3D" id="1.20.140.160">
    <property type="match status" value="1"/>
</dbReference>
<dbReference type="SUPFAM" id="SSF88659">
    <property type="entry name" value="Sigma3 and sigma4 domains of RNA polymerase sigma factors"/>
    <property type="match status" value="1"/>
</dbReference>
<evidence type="ECO:0000313" key="2">
    <source>
        <dbReference type="EMBL" id="WFT75063.1"/>
    </source>
</evidence>
<protein>
    <submittedName>
        <fullName evidence="2">Sigma-70 family RNA polymerase sigma factor</fullName>
    </submittedName>
</protein>
<keyword evidence="3" id="KW-1185">Reference proteome</keyword>